<dbReference type="STRING" id="252305.OB2597_09649"/>
<keyword evidence="2" id="KW-1185">Reference proteome</keyword>
<sequence length="89" mass="9721">MPLQLLCRLDSTDPETTMDALTEDTEDQALAGLTRLQVWNGAEAPGEIWVLFDVNDRAKAQGWLDRAVADTHGRRAAVTAGSAHFLRTA</sequence>
<organism evidence="1 2">
    <name type="scientific">Pseudooceanicola batsensis (strain ATCC BAA-863 / DSM 15984 / KCTC 12145 / HTCC2597)</name>
    <name type="common">Oceanicola batsensis</name>
    <dbReference type="NCBI Taxonomy" id="252305"/>
    <lineage>
        <taxon>Bacteria</taxon>
        <taxon>Pseudomonadati</taxon>
        <taxon>Pseudomonadota</taxon>
        <taxon>Alphaproteobacteria</taxon>
        <taxon>Rhodobacterales</taxon>
        <taxon>Paracoccaceae</taxon>
        <taxon>Pseudooceanicola</taxon>
    </lineage>
</organism>
<comment type="caution">
    <text evidence="1">The sequence shown here is derived from an EMBL/GenBank/DDBJ whole genome shotgun (WGS) entry which is preliminary data.</text>
</comment>
<reference evidence="1 2" key="1">
    <citation type="journal article" date="2010" name="J. Bacteriol.">
        <title>Genome sequences of Oceanicola granulosus HTCC2516(T) and Oceanicola batsensis HTCC2597(TDelta).</title>
        <authorList>
            <person name="Thrash J.C."/>
            <person name="Cho J.C."/>
            <person name="Vergin K.L."/>
            <person name="Giovannoni S.J."/>
        </authorList>
    </citation>
    <scope>NUCLEOTIDE SEQUENCE [LARGE SCALE GENOMIC DNA]</scope>
    <source>
        <strain evidence="2">ATCC BAA-863 / DSM 15984 / KCTC 12145 / HTCC2597</strain>
    </source>
</reference>
<dbReference type="eggNOG" id="ENOG50316VA">
    <property type="taxonomic scope" value="Bacteria"/>
</dbReference>
<dbReference type="RefSeq" id="WP_009806152.1">
    <property type="nucleotide sequence ID" value="NZ_CH724131.1"/>
</dbReference>
<name>A3TV52_PSEBH</name>
<proteinExistence type="predicted"/>
<dbReference type="AlphaFoldDB" id="A3TV52"/>
<dbReference type="EMBL" id="AAMO01000002">
    <property type="protein sequence ID" value="EAQ04398.1"/>
    <property type="molecule type" value="Genomic_DNA"/>
</dbReference>
<evidence type="ECO:0000313" key="2">
    <source>
        <dbReference type="Proteomes" id="UP000004318"/>
    </source>
</evidence>
<dbReference type="HOGENOM" id="CLU_195978_0_0_5"/>
<protein>
    <submittedName>
        <fullName evidence="1">Uncharacterized protein</fullName>
    </submittedName>
</protein>
<accession>A3TV52</accession>
<gene>
    <name evidence="1" type="ORF">OB2597_09649</name>
</gene>
<evidence type="ECO:0000313" key="1">
    <source>
        <dbReference type="EMBL" id="EAQ04398.1"/>
    </source>
</evidence>
<dbReference type="Proteomes" id="UP000004318">
    <property type="component" value="Unassembled WGS sequence"/>
</dbReference>